<dbReference type="Proteomes" id="UP000886998">
    <property type="component" value="Unassembled WGS sequence"/>
</dbReference>
<keyword evidence="2" id="KW-1185">Reference proteome</keyword>
<organism evidence="1 2">
    <name type="scientific">Trichonephila inaurata madagascariensis</name>
    <dbReference type="NCBI Taxonomy" id="2747483"/>
    <lineage>
        <taxon>Eukaryota</taxon>
        <taxon>Metazoa</taxon>
        <taxon>Ecdysozoa</taxon>
        <taxon>Arthropoda</taxon>
        <taxon>Chelicerata</taxon>
        <taxon>Arachnida</taxon>
        <taxon>Araneae</taxon>
        <taxon>Araneomorphae</taxon>
        <taxon>Entelegynae</taxon>
        <taxon>Araneoidea</taxon>
        <taxon>Nephilidae</taxon>
        <taxon>Trichonephila</taxon>
        <taxon>Trichonephila inaurata</taxon>
    </lineage>
</organism>
<comment type="caution">
    <text evidence="1">The sequence shown here is derived from an EMBL/GenBank/DDBJ whole genome shotgun (WGS) entry which is preliminary data.</text>
</comment>
<gene>
    <name evidence="1" type="ORF">TNIN_255701</name>
</gene>
<dbReference type="EMBL" id="BMAV01011939">
    <property type="protein sequence ID" value="GFY58160.1"/>
    <property type="molecule type" value="Genomic_DNA"/>
</dbReference>
<protein>
    <submittedName>
        <fullName evidence="1">Uncharacterized protein</fullName>
    </submittedName>
</protein>
<accession>A0A8X6XQS2</accession>
<sequence>MEDCSTGKLHYILTDKETQPNIDIELNQMPDVLNAQQKYQLRHLLQRYDDIFRNRTGKDKDTSGLLKLRRNFLKNHWFPLPSKRSSTSSE</sequence>
<name>A0A8X6XQS2_9ARAC</name>
<proteinExistence type="predicted"/>
<evidence type="ECO:0000313" key="1">
    <source>
        <dbReference type="EMBL" id="GFY58160.1"/>
    </source>
</evidence>
<reference evidence="1" key="1">
    <citation type="submission" date="2020-08" db="EMBL/GenBank/DDBJ databases">
        <title>Multicomponent nature underlies the extraordinary mechanical properties of spider dragline silk.</title>
        <authorList>
            <person name="Kono N."/>
            <person name="Nakamura H."/>
            <person name="Mori M."/>
            <person name="Yoshida Y."/>
            <person name="Ohtoshi R."/>
            <person name="Malay A.D."/>
            <person name="Moran D.A.P."/>
            <person name="Tomita M."/>
            <person name="Numata K."/>
            <person name="Arakawa K."/>
        </authorList>
    </citation>
    <scope>NUCLEOTIDE SEQUENCE</scope>
</reference>
<evidence type="ECO:0000313" key="2">
    <source>
        <dbReference type="Proteomes" id="UP000886998"/>
    </source>
</evidence>
<dbReference type="AlphaFoldDB" id="A0A8X6XQS2"/>